<dbReference type="InterPro" id="IPR006501">
    <property type="entry name" value="Pectinesterase_inhib_dom"/>
</dbReference>
<dbReference type="InterPro" id="IPR000070">
    <property type="entry name" value="Pectinesterase_cat"/>
</dbReference>
<dbReference type="InterPro" id="IPR033131">
    <property type="entry name" value="Pectinesterase_Asp_AS"/>
</dbReference>
<evidence type="ECO:0000256" key="3">
    <source>
        <dbReference type="ARBA" id="ARBA00007786"/>
    </source>
</evidence>
<dbReference type="UniPathway" id="UPA00545">
    <property type="reaction ID" value="UER00823"/>
</dbReference>
<sequence>MNNLMRKESKHIILNLMIFLLIFFLSTVSSSYSPHETQRFTTSSDDITDLVVAAINQTISKVNLSSSNFSYLLNRLGSSLSHRERCAFDDCLELLDDTVFDLTTAISELRSHSPEIHNVKMFLSATLTNTRTCLDGFASNDEVEDENWNYNNNKTYGVAESLKESLFNISSHVKNSLAMLEDIPGNIPGKLEEDVAFPMWVSGSDRNLLQDPVDESKVDLVVAQNGTGNYTTIGEALSAAPNSSETRFVIYIKCGVYLENIEIAREKTMIMFVGDGIGQTVIKANRSYADGWTAFHSATVGVRGSGFIAKDLSFVNDAGRTRYQAVALRSSSDHSAFYRCSFESYQDTIYAHSHKQFYRECDIYGTVDFIFGDASVVFQNCSLFARRPNPNQRIIYTAQGREDSRQPTGISIINSKILAAPELIPVQANFKAYLGRPWQLFSRTVIMKSFIDDLIDPAGWLKWKGDFALETLFYGEYMNEGPGSNLTNRVQWPGFKRIETEEEAAEFSVGPFIEGNKWLNSTGIPYTLDI</sequence>
<dbReference type="Gene3D" id="1.20.140.40">
    <property type="entry name" value="Invertase/pectin methylesterase inhibitor family protein"/>
    <property type="match status" value="1"/>
</dbReference>
<keyword evidence="8" id="KW-0812">Transmembrane</keyword>
<dbReference type="eggNOG" id="ENOG502QVXG">
    <property type="taxonomic scope" value="Eukaryota"/>
</dbReference>
<evidence type="ECO:0000256" key="5">
    <source>
        <dbReference type="ARBA" id="ARBA00023085"/>
    </source>
</evidence>
<keyword evidence="8" id="KW-0472">Membrane</keyword>
<dbReference type="EMBL" id="KB870810">
    <property type="protein sequence ID" value="EOA20378.1"/>
    <property type="molecule type" value="Genomic_DNA"/>
</dbReference>
<dbReference type="SUPFAM" id="SSF51126">
    <property type="entry name" value="Pectin lyase-like"/>
    <property type="match status" value="1"/>
</dbReference>
<keyword evidence="11" id="KW-1185">Reference proteome</keyword>
<feature type="transmembrane region" description="Helical" evidence="8">
    <location>
        <begin position="12"/>
        <end position="32"/>
    </location>
</feature>
<dbReference type="Pfam" id="PF04043">
    <property type="entry name" value="PMEI"/>
    <property type="match status" value="1"/>
</dbReference>
<comment type="catalytic activity">
    <reaction evidence="7">
        <text>[(1-&gt;4)-alpha-D-galacturonosyl methyl ester](n) + n H2O = [(1-&gt;4)-alpha-D-galacturonosyl](n) + n methanol + n H(+)</text>
        <dbReference type="Rhea" id="RHEA:22380"/>
        <dbReference type="Rhea" id="RHEA-COMP:14570"/>
        <dbReference type="Rhea" id="RHEA-COMP:14573"/>
        <dbReference type="ChEBI" id="CHEBI:15377"/>
        <dbReference type="ChEBI" id="CHEBI:15378"/>
        <dbReference type="ChEBI" id="CHEBI:17790"/>
        <dbReference type="ChEBI" id="CHEBI:140522"/>
        <dbReference type="ChEBI" id="CHEBI:140523"/>
        <dbReference type="EC" id="3.1.1.11"/>
    </reaction>
</comment>
<comment type="pathway">
    <text evidence="1 7">Glycan metabolism; pectin degradation; 2-dehydro-3-deoxy-D-gluconate from pectin: step 1/5.</text>
</comment>
<evidence type="ECO:0000256" key="7">
    <source>
        <dbReference type="RuleBase" id="RU000589"/>
    </source>
</evidence>
<dbReference type="SMART" id="SM00856">
    <property type="entry name" value="PMEI"/>
    <property type="match status" value="1"/>
</dbReference>
<protein>
    <recommendedName>
        <fullName evidence="7">Pectinesterase</fullName>
        <ecNumber evidence="7">3.1.1.11</ecNumber>
    </recommendedName>
</protein>
<proteinExistence type="inferred from homology"/>
<evidence type="ECO:0000313" key="11">
    <source>
        <dbReference type="Proteomes" id="UP000029121"/>
    </source>
</evidence>
<evidence type="ECO:0000256" key="2">
    <source>
        <dbReference type="ARBA" id="ARBA00006027"/>
    </source>
</evidence>
<dbReference type="Pfam" id="PF01095">
    <property type="entry name" value="Pectinesterase"/>
    <property type="match status" value="1"/>
</dbReference>
<dbReference type="KEGG" id="crb:17883397"/>
<keyword evidence="8" id="KW-1133">Transmembrane helix</keyword>
<dbReference type="SUPFAM" id="SSF101148">
    <property type="entry name" value="Plant invertase/pectin methylesterase inhibitor"/>
    <property type="match status" value="1"/>
</dbReference>
<dbReference type="GO" id="GO:0004857">
    <property type="term" value="F:enzyme inhibitor activity"/>
    <property type="evidence" value="ECO:0007669"/>
    <property type="project" value="InterPro"/>
</dbReference>
<dbReference type="CDD" id="cd15798">
    <property type="entry name" value="PMEI-like_3"/>
    <property type="match status" value="1"/>
</dbReference>
<name>R0H9U9_9BRAS</name>
<evidence type="ECO:0000256" key="4">
    <source>
        <dbReference type="ARBA" id="ARBA00022801"/>
    </source>
</evidence>
<evidence type="ECO:0000256" key="6">
    <source>
        <dbReference type="PROSITE-ProRule" id="PRU10040"/>
    </source>
</evidence>
<dbReference type="NCBIfam" id="TIGR01614">
    <property type="entry name" value="PME_inhib"/>
    <property type="match status" value="1"/>
</dbReference>
<accession>R0H9U9</accession>
<feature type="domain" description="Pectinesterase inhibitor" evidence="9">
    <location>
        <begin position="32"/>
        <end position="179"/>
    </location>
</feature>
<dbReference type="Proteomes" id="UP000029121">
    <property type="component" value="Unassembled WGS sequence"/>
</dbReference>
<dbReference type="InterPro" id="IPR035513">
    <property type="entry name" value="Invertase/methylesterase_inhib"/>
</dbReference>
<evidence type="ECO:0000313" key="10">
    <source>
        <dbReference type="EMBL" id="EOA20378.1"/>
    </source>
</evidence>
<dbReference type="Gene3D" id="2.160.20.10">
    <property type="entry name" value="Single-stranded right-handed beta-helix, Pectin lyase-like"/>
    <property type="match status" value="1"/>
</dbReference>
<dbReference type="EC" id="3.1.1.11" evidence="7"/>
<dbReference type="STRING" id="81985.R0H9U9"/>
<comment type="similarity">
    <text evidence="2">In the N-terminal section; belongs to the PMEI family.</text>
</comment>
<evidence type="ECO:0000256" key="1">
    <source>
        <dbReference type="ARBA" id="ARBA00005184"/>
    </source>
</evidence>
<feature type="active site" evidence="6">
    <location>
        <position position="368"/>
    </location>
</feature>
<dbReference type="InterPro" id="IPR012334">
    <property type="entry name" value="Pectin_lyas_fold"/>
</dbReference>
<dbReference type="OrthoDB" id="2019149at2759"/>
<keyword evidence="5 7" id="KW-0063">Aspartyl esterase</keyword>
<gene>
    <name evidence="10" type="ORF">CARUB_v10000691mg</name>
</gene>
<evidence type="ECO:0000259" key="9">
    <source>
        <dbReference type="SMART" id="SM00856"/>
    </source>
</evidence>
<dbReference type="InterPro" id="IPR011050">
    <property type="entry name" value="Pectin_lyase_fold/virulence"/>
</dbReference>
<dbReference type="GO" id="GO:0045490">
    <property type="term" value="P:pectin catabolic process"/>
    <property type="evidence" value="ECO:0007669"/>
    <property type="project" value="UniProtKB-UniRule"/>
</dbReference>
<comment type="similarity">
    <text evidence="3">In the C-terminal section; belongs to the pectinesterase family.</text>
</comment>
<dbReference type="PANTHER" id="PTHR31707">
    <property type="entry name" value="PECTINESTERASE"/>
    <property type="match status" value="1"/>
</dbReference>
<dbReference type="GO" id="GO:0042545">
    <property type="term" value="P:cell wall modification"/>
    <property type="evidence" value="ECO:0007669"/>
    <property type="project" value="UniProtKB-UniRule"/>
</dbReference>
<reference evidence="11" key="1">
    <citation type="journal article" date="2013" name="Nat. Genet.">
        <title>The Capsella rubella genome and the genomic consequences of rapid mating system evolution.</title>
        <authorList>
            <person name="Slotte T."/>
            <person name="Hazzouri K.M."/>
            <person name="Agren J.A."/>
            <person name="Koenig D."/>
            <person name="Maumus F."/>
            <person name="Guo Y.L."/>
            <person name="Steige K."/>
            <person name="Platts A.E."/>
            <person name="Escobar J.S."/>
            <person name="Newman L.K."/>
            <person name="Wang W."/>
            <person name="Mandakova T."/>
            <person name="Vello E."/>
            <person name="Smith L.M."/>
            <person name="Henz S.R."/>
            <person name="Steffen J."/>
            <person name="Takuno S."/>
            <person name="Brandvain Y."/>
            <person name="Coop G."/>
            <person name="Andolfatto P."/>
            <person name="Hu T.T."/>
            <person name="Blanchette M."/>
            <person name="Clark R.M."/>
            <person name="Quesneville H."/>
            <person name="Nordborg M."/>
            <person name="Gaut B.S."/>
            <person name="Lysak M.A."/>
            <person name="Jenkins J."/>
            <person name="Grimwood J."/>
            <person name="Chapman J."/>
            <person name="Prochnik S."/>
            <person name="Shu S."/>
            <person name="Rokhsar D."/>
            <person name="Schmutz J."/>
            <person name="Weigel D."/>
            <person name="Wright S.I."/>
        </authorList>
    </citation>
    <scope>NUCLEOTIDE SEQUENCE [LARGE SCALE GENOMIC DNA]</scope>
    <source>
        <strain evidence="11">cv. Monte Gargano</strain>
    </source>
</reference>
<organism evidence="10 11">
    <name type="scientific">Capsella rubella</name>
    <dbReference type="NCBI Taxonomy" id="81985"/>
    <lineage>
        <taxon>Eukaryota</taxon>
        <taxon>Viridiplantae</taxon>
        <taxon>Streptophyta</taxon>
        <taxon>Embryophyta</taxon>
        <taxon>Tracheophyta</taxon>
        <taxon>Spermatophyta</taxon>
        <taxon>Magnoliopsida</taxon>
        <taxon>eudicotyledons</taxon>
        <taxon>Gunneridae</taxon>
        <taxon>Pentapetalae</taxon>
        <taxon>rosids</taxon>
        <taxon>malvids</taxon>
        <taxon>Brassicales</taxon>
        <taxon>Brassicaceae</taxon>
        <taxon>Camelineae</taxon>
        <taxon>Capsella</taxon>
    </lineage>
</organism>
<dbReference type="PROSITE" id="PS00503">
    <property type="entry name" value="PECTINESTERASE_2"/>
    <property type="match status" value="1"/>
</dbReference>
<dbReference type="FunFam" id="2.160.20.10:FF:000001">
    <property type="entry name" value="Pectinesterase"/>
    <property type="match status" value="1"/>
</dbReference>
<dbReference type="GO" id="GO:0030599">
    <property type="term" value="F:pectinesterase activity"/>
    <property type="evidence" value="ECO:0007669"/>
    <property type="project" value="UniProtKB-UniRule"/>
</dbReference>
<evidence type="ECO:0000256" key="8">
    <source>
        <dbReference type="SAM" id="Phobius"/>
    </source>
</evidence>
<keyword evidence="4 7" id="KW-0378">Hydrolase</keyword>
<dbReference type="AlphaFoldDB" id="R0H9U9"/>